<keyword evidence="6" id="KW-0496">Mitochondrion</keyword>
<evidence type="ECO:0000313" key="10">
    <source>
        <dbReference type="EMBL" id="KAF7721885.1"/>
    </source>
</evidence>
<dbReference type="Proteomes" id="UP000605846">
    <property type="component" value="Unassembled WGS sequence"/>
</dbReference>
<organism evidence="10 11">
    <name type="scientific">Apophysomyces ossiformis</name>
    <dbReference type="NCBI Taxonomy" id="679940"/>
    <lineage>
        <taxon>Eukaryota</taxon>
        <taxon>Fungi</taxon>
        <taxon>Fungi incertae sedis</taxon>
        <taxon>Mucoromycota</taxon>
        <taxon>Mucoromycotina</taxon>
        <taxon>Mucoromycetes</taxon>
        <taxon>Mucorales</taxon>
        <taxon>Mucorineae</taxon>
        <taxon>Mucoraceae</taxon>
        <taxon>Apophysomyces</taxon>
    </lineage>
</organism>
<feature type="coiled-coil region" evidence="8">
    <location>
        <begin position="145"/>
        <end position="234"/>
    </location>
</feature>
<comment type="subcellular location">
    <subcellularLocation>
        <location evidence="2">Membrane</location>
    </subcellularLocation>
    <subcellularLocation>
        <location evidence="1">Mitochondrion</location>
    </subcellularLocation>
</comment>
<feature type="transmembrane region" description="Helical" evidence="9">
    <location>
        <begin position="253"/>
        <end position="276"/>
    </location>
</feature>
<keyword evidence="5 8" id="KW-0175">Coiled coil</keyword>
<keyword evidence="4 9" id="KW-1133">Transmembrane helix</keyword>
<evidence type="ECO:0000256" key="7">
    <source>
        <dbReference type="ARBA" id="ARBA00023136"/>
    </source>
</evidence>
<sequence>MVVRPSTLQAFIRHQPITHTHHFRKVYYVSSASPSRRQPEASKEETVMSLLPIEMLFERNISGNPPAISLAGPPPPPPLPAAIVHNPQEPNLGLAKLHCCDTYELARQLEMNAGFTRQQSKILMEIIHHQLRASVSRAEETMLSYSQLDNETHLLRGAIAELRNEVRIMRRNDATLLRSELNSLALEIEAIENRLHEDLVSMQAEIDLEMNDYRAEARQEHKLTQIEVQEINNRLTVLLGECNISLESLKWQMIWKGLMGAVFATMGVSLIGYALSALRWRNESSKVASKPSPTIIDPTLTYADMEL</sequence>
<keyword evidence="11" id="KW-1185">Reference proteome</keyword>
<evidence type="ECO:0000256" key="2">
    <source>
        <dbReference type="ARBA" id="ARBA00004370"/>
    </source>
</evidence>
<dbReference type="GO" id="GO:0005739">
    <property type="term" value="C:mitochondrion"/>
    <property type="evidence" value="ECO:0007669"/>
    <property type="project" value="UniProtKB-SubCell"/>
</dbReference>
<proteinExistence type="predicted"/>
<evidence type="ECO:0000256" key="3">
    <source>
        <dbReference type="ARBA" id="ARBA00022692"/>
    </source>
</evidence>
<dbReference type="EMBL" id="JABAYA010000228">
    <property type="protein sequence ID" value="KAF7721885.1"/>
    <property type="molecule type" value="Genomic_DNA"/>
</dbReference>
<accession>A0A8H7BGM4</accession>
<comment type="caution">
    <text evidence="10">The sequence shown here is derived from an EMBL/GenBank/DDBJ whole genome shotgun (WGS) entry which is preliminary data.</text>
</comment>
<keyword evidence="3 9" id="KW-0812">Transmembrane</keyword>
<dbReference type="PANTHER" id="PTHR14360:SF12">
    <property type="entry name" value="MOZ PROTEIN REPRESENTS A CHROMATIN-ASSOCIATED ACETYLTRANSFERASE"/>
    <property type="match status" value="1"/>
</dbReference>
<evidence type="ECO:0000256" key="9">
    <source>
        <dbReference type="SAM" id="Phobius"/>
    </source>
</evidence>
<evidence type="ECO:0000313" key="11">
    <source>
        <dbReference type="Proteomes" id="UP000605846"/>
    </source>
</evidence>
<evidence type="ECO:0000256" key="4">
    <source>
        <dbReference type="ARBA" id="ARBA00022989"/>
    </source>
</evidence>
<dbReference type="GO" id="GO:0016020">
    <property type="term" value="C:membrane"/>
    <property type="evidence" value="ECO:0007669"/>
    <property type="project" value="UniProtKB-SubCell"/>
</dbReference>
<gene>
    <name evidence="10" type="ORF">EC973_003981</name>
</gene>
<dbReference type="Gene3D" id="1.20.5.340">
    <property type="match status" value="1"/>
</dbReference>
<evidence type="ECO:0000256" key="8">
    <source>
        <dbReference type="SAM" id="Coils"/>
    </source>
</evidence>
<dbReference type="PANTHER" id="PTHR14360">
    <property type="entry name" value="PROTEIN FMP32, MITOCHONDRIAL"/>
    <property type="match status" value="1"/>
</dbReference>
<protein>
    <submittedName>
        <fullName evidence="10">Uncharacterized protein</fullName>
    </submittedName>
</protein>
<evidence type="ECO:0000256" key="1">
    <source>
        <dbReference type="ARBA" id="ARBA00004173"/>
    </source>
</evidence>
<reference evidence="10" key="1">
    <citation type="submission" date="2020-01" db="EMBL/GenBank/DDBJ databases">
        <title>Genome Sequencing of Three Apophysomyces-Like Fungal Strains Confirms a Novel Fungal Genus in the Mucoromycota with divergent Burkholderia-like Endosymbiotic Bacteria.</title>
        <authorList>
            <person name="Stajich J.E."/>
            <person name="Macias A.M."/>
            <person name="Carter-House D."/>
            <person name="Lovett B."/>
            <person name="Kasson L.R."/>
            <person name="Berry K."/>
            <person name="Grigoriev I."/>
            <person name="Chang Y."/>
            <person name="Spatafora J."/>
            <person name="Kasson M.T."/>
        </authorList>
    </citation>
    <scope>NUCLEOTIDE SEQUENCE</scope>
    <source>
        <strain evidence="10">NRRL A-21654</strain>
    </source>
</reference>
<dbReference type="Pfam" id="PF07798">
    <property type="entry name" value="CCDC90-like"/>
    <property type="match status" value="1"/>
</dbReference>
<keyword evidence="7 9" id="KW-0472">Membrane</keyword>
<evidence type="ECO:0000256" key="6">
    <source>
        <dbReference type="ARBA" id="ARBA00023128"/>
    </source>
</evidence>
<dbReference type="OrthoDB" id="1552at2759"/>
<evidence type="ECO:0000256" key="5">
    <source>
        <dbReference type="ARBA" id="ARBA00023054"/>
    </source>
</evidence>
<name>A0A8H7BGM4_9FUNG</name>
<dbReference type="InterPro" id="IPR024461">
    <property type="entry name" value="CCDC90-like"/>
</dbReference>
<dbReference type="AlphaFoldDB" id="A0A8H7BGM4"/>